<dbReference type="InterPro" id="IPR036259">
    <property type="entry name" value="MFS_trans_sf"/>
</dbReference>
<feature type="compositionally biased region" description="Basic and acidic residues" evidence="5">
    <location>
        <begin position="1"/>
        <end position="21"/>
    </location>
</feature>
<evidence type="ECO:0000256" key="1">
    <source>
        <dbReference type="ARBA" id="ARBA00004141"/>
    </source>
</evidence>
<feature type="transmembrane region" description="Helical" evidence="6">
    <location>
        <begin position="47"/>
        <end position="68"/>
    </location>
</feature>
<keyword evidence="4 6" id="KW-0472">Membrane</keyword>
<feature type="transmembrane region" description="Helical" evidence="6">
    <location>
        <begin position="115"/>
        <end position="141"/>
    </location>
</feature>
<evidence type="ECO:0000256" key="2">
    <source>
        <dbReference type="ARBA" id="ARBA00022692"/>
    </source>
</evidence>
<evidence type="ECO:0000256" key="5">
    <source>
        <dbReference type="SAM" id="MobiDB-lite"/>
    </source>
</evidence>
<dbReference type="InterPro" id="IPR020846">
    <property type="entry name" value="MFS_dom"/>
</dbReference>
<dbReference type="Pfam" id="PF07690">
    <property type="entry name" value="MFS_1"/>
    <property type="match status" value="1"/>
</dbReference>
<feature type="transmembrane region" description="Helical" evidence="6">
    <location>
        <begin position="378"/>
        <end position="396"/>
    </location>
</feature>
<feature type="domain" description="Major facilitator superfamily (MFS) profile" evidence="7">
    <location>
        <begin position="46"/>
        <end position="489"/>
    </location>
</feature>
<dbReference type="PRINTS" id="PR01036">
    <property type="entry name" value="TCRTETB"/>
</dbReference>
<dbReference type="SUPFAM" id="SSF103473">
    <property type="entry name" value="MFS general substrate transporter"/>
    <property type="match status" value="1"/>
</dbReference>
<feature type="transmembrane region" description="Helical" evidence="6">
    <location>
        <begin position="203"/>
        <end position="222"/>
    </location>
</feature>
<dbReference type="GO" id="GO:0022857">
    <property type="term" value="F:transmembrane transporter activity"/>
    <property type="evidence" value="ECO:0007669"/>
    <property type="project" value="InterPro"/>
</dbReference>
<dbReference type="PANTHER" id="PTHR23501:SF59">
    <property type="entry name" value="MAJOR FACILITATOR SUPERFAMILY (MFS) PROFILE DOMAIN-CONTAINING PROTEIN-RELATED"/>
    <property type="match status" value="1"/>
</dbReference>
<organism evidence="8 9">
    <name type="scientific">Penicillium argentinense</name>
    <dbReference type="NCBI Taxonomy" id="1131581"/>
    <lineage>
        <taxon>Eukaryota</taxon>
        <taxon>Fungi</taxon>
        <taxon>Dikarya</taxon>
        <taxon>Ascomycota</taxon>
        <taxon>Pezizomycotina</taxon>
        <taxon>Eurotiomycetes</taxon>
        <taxon>Eurotiomycetidae</taxon>
        <taxon>Eurotiales</taxon>
        <taxon>Aspergillaceae</taxon>
        <taxon>Penicillium</taxon>
    </lineage>
</organism>
<dbReference type="Gene3D" id="1.20.1250.20">
    <property type="entry name" value="MFS general substrate transporter like domains"/>
    <property type="match status" value="1"/>
</dbReference>
<comment type="caution">
    <text evidence="8">The sequence shown here is derived from an EMBL/GenBank/DDBJ whole genome shotgun (WGS) entry which is preliminary data.</text>
</comment>
<keyword evidence="2 6" id="KW-0812">Transmembrane</keyword>
<dbReference type="GeneID" id="81361805"/>
<accession>A0A9W9EPJ5</accession>
<feature type="transmembrane region" description="Helical" evidence="6">
    <location>
        <begin position="402"/>
        <end position="430"/>
    </location>
</feature>
<dbReference type="GO" id="GO:0005886">
    <property type="term" value="C:plasma membrane"/>
    <property type="evidence" value="ECO:0007669"/>
    <property type="project" value="TreeGrafter"/>
</dbReference>
<dbReference type="RefSeq" id="XP_056470242.1">
    <property type="nucleotide sequence ID" value="XM_056622826.1"/>
</dbReference>
<dbReference type="OrthoDB" id="2351791at2759"/>
<dbReference type="Proteomes" id="UP001149074">
    <property type="component" value="Unassembled WGS sequence"/>
</dbReference>
<feature type="transmembrane region" description="Helical" evidence="6">
    <location>
        <begin position="269"/>
        <end position="289"/>
    </location>
</feature>
<name>A0A9W9EPJ5_9EURO</name>
<dbReference type="PROSITE" id="PS50850">
    <property type="entry name" value="MFS"/>
    <property type="match status" value="1"/>
</dbReference>
<evidence type="ECO:0000256" key="3">
    <source>
        <dbReference type="ARBA" id="ARBA00022989"/>
    </source>
</evidence>
<dbReference type="PANTHER" id="PTHR23501">
    <property type="entry name" value="MAJOR FACILITATOR SUPERFAMILY"/>
    <property type="match status" value="1"/>
</dbReference>
<reference evidence="8" key="1">
    <citation type="submission" date="2022-11" db="EMBL/GenBank/DDBJ databases">
        <authorList>
            <person name="Petersen C."/>
        </authorList>
    </citation>
    <scope>NUCLEOTIDE SEQUENCE</scope>
    <source>
        <strain evidence="8">IBT 30761</strain>
    </source>
</reference>
<dbReference type="EMBL" id="JAPQKI010000010">
    <property type="protein sequence ID" value="KAJ5085564.1"/>
    <property type="molecule type" value="Genomic_DNA"/>
</dbReference>
<feature type="transmembrane region" description="Helical" evidence="6">
    <location>
        <begin position="343"/>
        <end position="366"/>
    </location>
</feature>
<feature type="transmembrane region" description="Helical" evidence="6">
    <location>
        <begin position="442"/>
        <end position="463"/>
    </location>
</feature>
<evidence type="ECO:0000256" key="4">
    <source>
        <dbReference type="ARBA" id="ARBA00023136"/>
    </source>
</evidence>
<dbReference type="InterPro" id="IPR011701">
    <property type="entry name" value="MFS"/>
</dbReference>
<evidence type="ECO:0000313" key="9">
    <source>
        <dbReference type="Proteomes" id="UP001149074"/>
    </source>
</evidence>
<dbReference type="AlphaFoldDB" id="A0A9W9EPJ5"/>
<protein>
    <submittedName>
        <fullName evidence="8">MFS general substrate transporter</fullName>
    </submittedName>
</protein>
<feature type="transmembrane region" description="Helical" evidence="6">
    <location>
        <begin position="310"/>
        <end position="331"/>
    </location>
</feature>
<evidence type="ECO:0000256" key="6">
    <source>
        <dbReference type="SAM" id="Phobius"/>
    </source>
</evidence>
<feature type="transmembrane region" description="Helical" evidence="6">
    <location>
        <begin position="520"/>
        <end position="538"/>
    </location>
</feature>
<dbReference type="Gene3D" id="1.20.1720.10">
    <property type="entry name" value="Multidrug resistance protein D"/>
    <property type="match status" value="1"/>
</dbReference>
<feature type="transmembrane region" description="Helical" evidence="6">
    <location>
        <begin position="243"/>
        <end position="263"/>
    </location>
</feature>
<gene>
    <name evidence="8" type="ORF">N7532_010335</name>
</gene>
<keyword evidence="9" id="KW-1185">Reference proteome</keyword>
<comment type="subcellular location">
    <subcellularLocation>
        <location evidence="1">Membrane</location>
        <topology evidence="1">Multi-pass membrane protein</topology>
    </subcellularLocation>
</comment>
<evidence type="ECO:0000313" key="8">
    <source>
        <dbReference type="EMBL" id="KAJ5085564.1"/>
    </source>
</evidence>
<evidence type="ECO:0000259" key="7">
    <source>
        <dbReference type="PROSITE" id="PS50850"/>
    </source>
</evidence>
<reference evidence="8" key="2">
    <citation type="journal article" date="2023" name="IMA Fungus">
        <title>Comparative genomic study of the Penicillium genus elucidates a diverse pangenome and 15 lateral gene transfer events.</title>
        <authorList>
            <person name="Petersen C."/>
            <person name="Sorensen T."/>
            <person name="Nielsen M.R."/>
            <person name="Sondergaard T.E."/>
            <person name="Sorensen J.L."/>
            <person name="Fitzpatrick D.A."/>
            <person name="Frisvad J.C."/>
            <person name="Nielsen K.L."/>
        </authorList>
    </citation>
    <scope>NUCLEOTIDE SEQUENCE</scope>
    <source>
        <strain evidence="8">IBT 30761</strain>
    </source>
</reference>
<proteinExistence type="predicted"/>
<keyword evidence="3 6" id="KW-1133">Transmembrane helix</keyword>
<feature type="transmembrane region" description="Helical" evidence="6">
    <location>
        <begin position="173"/>
        <end position="197"/>
    </location>
</feature>
<feature type="region of interest" description="Disordered" evidence="5">
    <location>
        <begin position="1"/>
        <end position="29"/>
    </location>
</feature>
<sequence>MEQSGEKSKIAPEVMNDHPADSDSNADPKSLALGPGVGSRLRLRVTLLALALLMMAVILNVSSISSALPTISRDLGINAIEAFWVGTSSLICSANEAAFQPVYGSLSSILGRKPVMMMAIAFFTAGTIISSQASNAIILLLGRSIQGLGAGGIHSLSEVILTDVVPLRLRGRYLAYLNSTWAFGSITGPVIGAAFAQKVTWRWLFYINIPLVVSGFILMMMFTKLQPLPDSMRKKLHNIDGGGIILFTGGITAVLIPVTWGGVMYDWDSWQTLTPFLIGGACLVFFVAYEAYIAANPMIPLALFRTRTLVVSYVGTTTMGLILSCGLYYLPFYFQAVKGYSPILSGVALFPVTFTLVPGAMATGVLISRTGLYRGMVWAGWLISTIGLGFNCFVRVDSPDVLWIMCLVVRGLGMGMLLSSLNLTVLAAAAPQREEAAGAATMYTFFSALGQTLGVALGGTIFANRIRASLQAQPSLEALLSNVTSGHHADSVALIQMVGDISDPATRHQVQKVYVDSLRVVWAFCCALSGVAGLLSLATRHYDMSQQVVTQQALRGRTMTRSRSRSRTIESGDIMVDLHRRDLSKASGSFRSAGDPDGPVHVW</sequence>